<dbReference type="PANTHER" id="PTHR10429">
    <property type="entry name" value="DNA-3-METHYLADENINE GLYCOSYLASE"/>
    <property type="match status" value="1"/>
</dbReference>
<feature type="compositionally biased region" description="Low complexity" evidence="6">
    <location>
        <begin position="158"/>
        <end position="168"/>
    </location>
</feature>
<keyword evidence="3 5" id="KW-0378">Hydrolase</keyword>
<proteinExistence type="inferred from homology"/>
<evidence type="ECO:0000256" key="6">
    <source>
        <dbReference type="SAM" id="MobiDB-lite"/>
    </source>
</evidence>
<keyword evidence="8" id="KW-1185">Reference proteome</keyword>
<evidence type="ECO:0000313" key="7">
    <source>
        <dbReference type="EMBL" id="REE03427.1"/>
    </source>
</evidence>
<name>A0A3D9LD94_9MICC</name>
<dbReference type="PANTHER" id="PTHR10429:SF0">
    <property type="entry name" value="DNA-3-METHYLADENINE GLYCOSYLASE"/>
    <property type="match status" value="1"/>
</dbReference>
<dbReference type="Proteomes" id="UP000256727">
    <property type="component" value="Unassembled WGS sequence"/>
</dbReference>
<keyword evidence="4 5" id="KW-0234">DNA repair</keyword>
<dbReference type="GO" id="GO:0003677">
    <property type="term" value="F:DNA binding"/>
    <property type="evidence" value="ECO:0007669"/>
    <property type="project" value="InterPro"/>
</dbReference>
<dbReference type="InterPro" id="IPR036995">
    <property type="entry name" value="MPG_sf"/>
</dbReference>
<dbReference type="Pfam" id="PF02245">
    <property type="entry name" value="Pur_DNA_glyco"/>
    <property type="match status" value="1"/>
</dbReference>
<evidence type="ECO:0000256" key="1">
    <source>
        <dbReference type="ARBA" id="ARBA00009232"/>
    </source>
</evidence>
<dbReference type="NCBIfam" id="TIGR00567">
    <property type="entry name" value="3mg"/>
    <property type="match status" value="1"/>
</dbReference>
<dbReference type="OrthoDB" id="9794313at2"/>
<dbReference type="CDD" id="cd00540">
    <property type="entry name" value="AAG"/>
    <property type="match status" value="1"/>
</dbReference>
<keyword evidence="2 5" id="KW-0227">DNA damage</keyword>
<evidence type="ECO:0000256" key="3">
    <source>
        <dbReference type="ARBA" id="ARBA00022801"/>
    </source>
</evidence>
<sequence length="242" mass="25548">MTLRGLEPLERGSLHAAPLLLGSTLTVARQGAPVSVRLTEVEAYEGARDPGSHGFRGRTARTATMFGPVGHIYVYFTYGMHWCVNIVCGPEGTSSGVLLRAGEVVSGMDTALERRGAGAEAGPAGRHRPARTARQLASGPARLAQALGIGAGDDGSALLLGPAPGQGLDPSPGQPAPDGIWLSGLRSRRRPGTLSGPRTGVSGEGGGPDYPWRFWLPDEPSVSPYRAAKPRRRRESREERRD</sequence>
<dbReference type="NCBIfam" id="NF002003">
    <property type="entry name" value="PRK00802.1-3"/>
    <property type="match status" value="1"/>
</dbReference>
<accession>A0A3D9LD94</accession>
<dbReference type="Gene3D" id="3.10.300.10">
    <property type="entry name" value="Methylpurine-DNA glycosylase (MPG)"/>
    <property type="match status" value="1"/>
</dbReference>
<dbReference type="RefSeq" id="WP_115931547.1">
    <property type="nucleotide sequence ID" value="NZ_QREH01000001.1"/>
</dbReference>
<dbReference type="InterPro" id="IPR003180">
    <property type="entry name" value="MPG"/>
</dbReference>
<reference evidence="7 8" key="1">
    <citation type="submission" date="2018-07" db="EMBL/GenBank/DDBJ databases">
        <title>Sequencing the genomes of 1000 actinobacteria strains.</title>
        <authorList>
            <person name="Klenk H.-P."/>
        </authorList>
    </citation>
    <scope>NUCLEOTIDE SEQUENCE [LARGE SCALE GENOMIC DNA]</scope>
    <source>
        <strain evidence="7 8">DSM 14442</strain>
    </source>
</reference>
<dbReference type="AlphaFoldDB" id="A0A3D9LD94"/>
<gene>
    <name evidence="7" type="ORF">C8E99_1238</name>
</gene>
<dbReference type="GO" id="GO:0003905">
    <property type="term" value="F:alkylbase DNA N-glycosylase activity"/>
    <property type="evidence" value="ECO:0007669"/>
    <property type="project" value="InterPro"/>
</dbReference>
<organism evidence="7 8">
    <name type="scientific">Citricoccus muralis</name>
    <dbReference type="NCBI Taxonomy" id="169134"/>
    <lineage>
        <taxon>Bacteria</taxon>
        <taxon>Bacillati</taxon>
        <taxon>Actinomycetota</taxon>
        <taxon>Actinomycetes</taxon>
        <taxon>Micrococcales</taxon>
        <taxon>Micrococcaceae</taxon>
        <taxon>Citricoccus</taxon>
    </lineage>
</organism>
<evidence type="ECO:0000256" key="2">
    <source>
        <dbReference type="ARBA" id="ARBA00022763"/>
    </source>
</evidence>
<dbReference type="EMBL" id="QREH01000001">
    <property type="protein sequence ID" value="REE03427.1"/>
    <property type="molecule type" value="Genomic_DNA"/>
</dbReference>
<comment type="similarity">
    <text evidence="1 5">Belongs to the DNA glycosylase MPG family.</text>
</comment>
<dbReference type="InterPro" id="IPR011034">
    <property type="entry name" value="Formyl_transferase-like_C_sf"/>
</dbReference>
<dbReference type="EC" id="3.2.2.-" evidence="5"/>
<evidence type="ECO:0000256" key="4">
    <source>
        <dbReference type="ARBA" id="ARBA00023204"/>
    </source>
</evidence>
<dbReference type="GO" id="GO:0006284">
    <property type="term" value="P:base-excision repair"/>
    <property type="evidence" value="ECO:0007669"/>
    <property type="project" value="InterPro"/>
</dbReference>
<protein>
    <recommendedName>
        <fullName evidence="5">Putative 3-methyladenine DNA glycosylase</fullName>
        <ecNumber evidence="5">3.2.2.-</ecNumber>
    </recommendedName>
</protein>
<feature type="region of interest" description="Disordered" evidence="6">
    <location>
        <begin position="158"/>
        <end position="242"/>
    </location>
</feature>
<dbReference type="SUPFAM" id="SSF50486">
    <property type="entry name" value="FMT C-terminal domain-like"/>
    <property type="match status" value="1"/>
</dbReference>
<dbReference type="HAMAP" id="MF_00527">
    <property type="entry name" value="3MGH"/>
    <property type="match status" value="1"/>
</dbReference>
<evidence type="ECO:0000256" key="5">
    <source>
        <dbReference type="HAMAP-Rule" id="MF_00527"/>
    </source>
</evidence>
<comment type="caution">
    <text evidence="7">The sequence shown here is derived from an EMBL/GenBank/DDBJ whole genome shotgun (WGS) entry which is preliminary data.</text>
</comment>
<evidence type="ECO:0000313" key="8">
    <source>
        <dbReference type="Proteomes" id="UP000256727"/>
    </source>
</evidence>